<comment type="caution">
    <text evidence="3">The sequence shown here is derived from an EMBL/GenBank/DDBJ whole genome shotgun (WGS) entry which is preliminary data.</text>
</comment>
<dbReference type="RefSeq" id="WP_055306078.1">
    <property type="nucleotide sequence ID" value="NZ_DAWCMB010000017.1"/>
</dbReference>
<dbReference type="CDD" id="cd00077">
    <property type="entry name" value="HDc"/>
    <property type="match status" value="1"/>
</dbReference>
<dbReference type="Gene3D" id="1.10.3210.10">
    <property type="entry name" value="Hypothetical protein af1432"/>
    <property type="match status" value="1"/>
</dbReference>
<evidence type="ECO:0000259" key="2">
    <source>
        <dbReference type="SMART" id="SM00471"/>
    </source>
</evidence>
<organism evidence="3 4">
    <name type="scientific">[Lactobacillus] rogosae</name>
    <dbReference type="NCBI Taxonomy" id="706562"/>
    <lineage>
        <taxon>Bacteria</taxon>
        <taxon>Bacillati</taxon>
        <taxon>Bacillota</taxon>
        <taxon>Clostridia</taxon>
        <taxon>Lachnospirales</taxon>
        <taxon>Lachnospiraceae</taxon>
        <taxon>Lachnospira</taxon>
    </lineage>
</organism>
<dbReference type="PANTHER" id="PTHR11845">
    <property type="entry name" value="5'-DEOXYNUCLEOTIDASE HDDC2"/>
    <property type="match status" value="1"/>
</dbReference>
<dbReference type="NCBIfam" id="NF003009">
    <property type="entry name" value="PRK03826.1"/>
    <property type="match status" value="1"/>
</dbReference>
<reference evidence="3 4" key="1">
    <citation type="submission" date="2024-03" db="EMBL/GenBank/DDBJ databases">
        <title>Human intestinal bacterial collection.</title>
        <authorList>
            <person name="Pauvert C."/>
            <person name="Hitch T.C.A."/>
            <person name="Clavel T."/>
        </authorList>
    </citation>
    <scope>NUCLEOTIDE SEQUENCE [LARGE SCALE GENOMIC DNA]</scope>
    <source>
        <strain evidence="3 4">CLA-AA-H255</strain>
    </source>
</reference>
<dbReference type="Pfam" id="PF12917">
    <property type="entry name" value="YfbR-like"/>
    <property type="match status" value="1"/>
</dbReference>
<dbReference type="SUPFAM" id="SSF109604">
    <property type="entry name" value="HD-domain/PDEase-like"/>
    <property type="match status" value="1"/>
</dbReference>
<dbReference type="EC" id="3.1.3.89" evidence="3"/>
<dbReference type="Proteomes" id="UP001442364">
    <property type="component" value="Unassembled WGS sequence"/>
</dbReference>
<dbReference type="GO" id="GO:0002953">
    <property type="term" value="F:5'-deoxynucleotidase activity"/>
    <property type="evidence" value="ECO:0007669"/>
    <property type="project" value="UniProtKB-EC"/>
</dbReference>
<accession>A0ABV1BV16</accession>
<evidence type="ECO:0000256" key="1">
    <source>
        <dbReference type="ARBA" id="ARBA00022801"/>
    </source>
</evidence>
<dbReference type="SMART" id="SM00471">
    <property type="entry name" value="HDc"/>
    <property type="match status" value="1"/>
</dbReference>
<keyword evidence="1 3" id="KW-0378">Hydrolase</keyword>
<evidence type="ECO:0000313" key="3">
    <source>
        <dbReference type="EMBL" id="MEQ2378833.1"/>
    </source>
</evidence>
<dbReference type="EMBL" id="JBBMER010000002">
    <property type="protein sequence ID" value="MEQ2378833.1"/>
    <property type="molecule type" value="Genomic_DNA"/>
</dbReference>
<proteinExistence type="predicted"/>
<feature type="domain" description="HD/PDEase" evidence="2">
    <location>
        <begin position="26"/>
        <end position="151"/>
    </location>
</feature>
<dbReference type="InterPro" id="IPR003607">
    <property type="entry name" value="HD/PDEase_dom"/>
</dbReference>
<gene>
    <name evidence="3" type="primary">yfbR</name>
    <name evidence="3" type="ORF">WMO14_02900</name>
</gene>
<name>A0ABV1BV16_9FIRM</name>
<evidence type="ECO:0000313" key="4">
    <source>
        <dbReference type="Proteomes" id="UP001442364"/>
    </source>
</evidence>
<dbReference type="InterPro" id="IPR039356">
    <property type="entry name" value="YfbR/HDDC2"/>
</dbReference>
<keyword evidence="4" id="KW-1185">Reference proteome</keyword>
<dbReference type="PANTHER" id="PTHR11845:SF13">
    <property type="entry name" value="5'-DEOXYNUCLEOTIDASE HDDC2"/>
    <property type="match status" value="1"/>
</dbReference>
<protein>
    <submittedName>
        <fullName evidence="3">5'-deoxynucleotidase</fullName>
        <ecNumber evidence="3">3.1.3.89</ecNumber>
    </submittedName>
</protein>
<sequence>MKNNYFYAMLSRMKYINRWGLMRNTRNENLSEHSLEVAFIAHALGVINNEVFGGDINAERLAVLGMYHDVTEIITGDMPTPVKYYSPYIRNAYKEVEQVANEQMLSGLPEVLRARYEGLLLETENEAGLWEYVKAADRISAYIKCIEEKKMGNCDFLEAEKTIYNSIRDMKIKEADYYMKEYIPAFFKTLDESK</sequence>